<evidence type="ECO:0000259" key="1">
    <source>
        <dbReference type="PROSITE" id="PS50887"/>
    </source>
</evidence>
<gene>
    <name evidence="2" type="ORF">GCM10011335_35610</name>
</gene>
<dbReference type="CDD" id="cd01949">
    <property type="entry name" value="GGDEF"/>
    <property type="match status" value="1"/>
</dbReference>
<proteinExistence type="predicted"/>
<dbReference type="NCBIfam" id="TIGR00229">
    <property type="entry name" value="sensory_box"/>
    <property type="match status" value="1"/>
</dbReference>
<reference evidence="2" key="1">
    <citation type="journal article" date="2014" name="Int. J. Syst. Evol. Microbiol.">
        <title>Complete genome sequence of Corynebacterium casei LMG S-19264T (=DSM 44701T), isolated from a smear-ripened cheese.</title>
        <authorList>
            <consortium name="US DOE Joint Genome Institute (JGI-PGF)"/>
            <person name="Walter F."/>
            <person name="Albersmeier A."/>
            <person name="Kalinowski J."/>
            <person name="Ruckert C."/>
        </authorList>
    </citation>
    <scope>NUCLEOTIDE SEQUENCE</scope>
    <source>
        <strain evidence="2">CGMCC 1.15493</strain>
    </source>
</reference>
<dbReference type="InterPro" id="IPR000014">
    <property type="entry name" value="PAS"/>
</dbReference>
<dbReference type="EMBL" id="BMJJ01000009">
    <property type="protein sequence ID" value="GGD29362.1"/>
    <property type="molecule type" value="Genomic_DNA"/>
</dbReference>
<dbReference type="Proteomes" id="UP000613160">
    <property type="component" value="Unassembled WGS sequence"/>
</dbReference>
<keyword evidence="3" id="KW-1185">Reference proteome</keyword>
<dbReference type="PROSITE" id="PS50887">
    <property type="entry name" value="GGDEF"/>
    <property type="match status" value="1"/>
</dbReference>
<dbReference type="Gene3D" id="3.30.450.20">
    <property type="entry name" value="PAS domain"/>
    <property type="match status" value="1"/>
</dbReference>
<dbReference type="InterPro" id="IPR052155">
    <property type="entry name" value="Biofilm_reg_signaling"/>
</dbReference>
<dbReference type="InterPro" id="IPR000160">
    <property type="entry name" value="GGDEF_dom"/>
</dbReference>
<dbReference type="AlphaFoldDB" id="A0A916Y3Q1"/>
<dbReference type="RefSeq" id="WP_188853222.1">
    <property type="nucleotide sequence ID" value="NZ_BMJJ01000009.1"/>
</dbReference>
<dbReference type="NCBIfam" id="TIGR00254">
    <property type="entry name" value="GGDEF"/>
    <property type="match status" value="1"/>
</dbReference>
<dbReference type="PANTHER" id="PTHR44757:SF2">
    <property type="entry name" value="BIOFILM ARCHITECTURE MAINTENANCE PROTEIN MBAA"/>
    <property type="match status" value="1"/>
</dbReference>
<feature type="domain" description="GGDEF" evidence="1">
    <location>
        <begin position="159"/>
        <end position="286"/>
    </location>
</feature>
<dbReference type="SUPFAM" id="SSF55073">
    <property type="entry name" value="Nucleotide cyclase"/>
    <property type="match status" value="1"/>
</dbReference>
<evidence type="ECO:0000313" key="3">
    <source>
        <dbReference type="Proteomes" id="UP000613160"/>
    </source>
</evidence>
<dbReference type="Pfam" id="PF08448">
    <property type="entry name" value="PAS_4"/>
    <property type="match status" value="1"/>
</dbReference>
<dbReference type="Pfam" id="PF00990">
    <property type="entry name" value="GGDEF"/>
    <property type="match status" value="1"/>
</dbReference>
<evidence type="ECO:0000313" key="2">
    <source>
        <dbReference type="EMBL" id="GGD29362.1"/>
    </source>
</evidence>
<dbReference type="InterPro" id="IPR029787">
    <property type="entry name" value="Nucleotide_cyclase"/>
</dbReference>
<comment type="caution">
    <text evidence="2">The sequence shown here is derived from an EMBL/GenBank/DDBJ whole genome shotgun (WGS) entry which is preliminary data.</text>
</comment>
<sequence>MLSVEINLIGVPAFVVNVSARGEFRLAAINHAEELAIGKTAAEVVGRPLTECLPKTVVAHVTARFSECVGKRAVHSYDEMLDIPGKAQWWRTTLTPVIDPQSGDVTQLVGIAVEITERKKTEDDLLVKAFQDPLTSLANRARFELDIEDCMAEAVYTRRGFGIAVIDLDGFKPINDRYGHRRGDDVLRHVASLLKLTARENETVARIGGDEFAMRVTAATETELNGKVEALRRFVDRALSMSDIGVQVGASIGSAMWTGGISFGELFDIADADMYRRKAVRKSLAA</sequence>
<dbReference type="Gene3D" id="3.30.70.270">
    <property type="match status" value="1"/>
</dbReference>
<dbReference type="SMART" id="SM00267">
    <property type="entry name" value="GGDEF"/>
    <property type="match status" value="1"/>
</dbReference>
<dbReference type="InterPro" id="IPR035965">
    <property type="entry name" value="PAS-like_dom_sf"/>
</dbReference>
<name>A0A916Y3Q1_9HYPH</name>
<dbReference type="PANTHER" id="PTHR44757">
    <property type="entry name" value="DIGUANYLATE CYCLASE DGCP"/>
    <property type="match status" value="1"/>
</dbReference>
<accession>A0A916Y3Q1</accession>
<reference evidence="2" key="2">
    <citation type="submission" date="2020-09" db="EMBL/GenBank/DDBJ databases">
        <authorList>
            <person name="Sun Q."/>
            <person name="Zhou Y."/>
        </authorList>
    </citation>
    <scope>NUCLEOTIDE SEQUENCE</scope>
    <source>
        <strain evidence="2">CGMCC 1.15493</strain>
    </source>
</reference>
<dbReference type="InterPro" id="IPR013656">
    <property type="entry name" value="PAS_4"/>
</dbReference>
<dbReference type="InterPro" id="IPR043128">
    <property type="entry name" value="Rev_trsase/Diguanyl_cyclase"/>
</dbReference>
<dbReference type="SUPFAM" id="SSF55785">
    <property type="entry name" value="PYP-like sensor domain (PAS domain)"/>
    <property type="match status" value="1"/>
</dbReference>
<organism evidence="2 3">
    <name type="scientific">Aureimonas glaciei</name>
    <dbReference type="NCBI Taxonomy" id="1776957"/>
    <lineage>
        <taxon>Bacteria</taxon>
        <taxon>Pseudomonadati</taxon>
        <taxon>Pseudomonadota</taxon>
        <taxon>Alphaproteobacteria</taxon>
        <taxon>Hyphomicrobiales</taxon>
        <taxon>Aurantimonadaceae</taxon>
        <taxon>Aureimonas</taxon>
    </lineage>
</organism>
<protein>
    <recommendedName>
        <fullName evidence="1">GGDEF domain-containing protein</fullName>
    </recommendedName>
</protein>